<dbReference type="AlphaFoldDB" id="B3V5I8"/>
<dbReference type="HAMAP" id="MF_01341">
    <property type="entry name" value="Ribosomal_uL15"/>
    <property type="match status" value="1"/>
</dbReference>
<feature type="compositionally biased region" description="Acidic residues" evidence="7">
    <location>
        <begin position="130"/>
        <end position="142"/>
    </location>
</feature>
<dbReference type="SUPFAM" id="SSF52080">
    <property type="entry name" value="Ribosomal proteins L15p and L18e"/>
    <property type="match status" value="1"/>
</dbReference>
<keyword evidence="3 5" id="KW-0687">Ribonucleoprotein</keyword>
<evidence type="ECO:0000256" key="1">
    <source>
        <dbReference type="ARBA" id="ARBA00007320"/>
    </source>
</evidence>
<dbReference type="GO" id="GO:0006412">
    <property type="term" value="P:translation"/>
    <property type="evidence" value="ECO:0007669"/>
    <property type="project" value="UniProtKB-UniRule"/>
</dbReference>
<dbReference type="InterPro" id="IPR036227">
    <property type="entry name" value="Ribosomal_uL15/eL18_sf"/>
</dbReference>
<dbReference type="GO" id="GO:0003735">
    <property type="term" value="F:structural constituent of ribosome"/>
    <property type="evidence" value="ECO:0007669"/>
    <property type="project" value="InterPro"/>
</dbReference>
<dbReference type="PROSITE" id="PS00475">
    <property type="entry name" value="RIBOSOMAL_L15"/>
    <property type="match status" value="1"/>
</dbReference>
<protein>
    <recommendedName>
        <fullName evidence="4 5">Large ribosomal subunit protein uL15</fullName>
    </recommendedName>
</protein>
<evidence type="ECO:0000256" key="2">
    <source>
        <dbReference type="ARBA" id="ARBA00022980"/>
    </source>
</evidence>
<reference evidence="9" key="2">
    <citation type="submission" date="2008-08" db="EMBL/GenBank/DDBJ databases">
        <authorList>
            <person name="Martin-Cuadrado A.-B."/>
            <person name="Rodriguez-Valera F."/>
            <person name="Moreira D."/>
            <person name="Alba J.-C."/>
            <person name="Ivars-Martinez E."/>
            <person name="Henn M.R."/>
            <person name="Talla E."/>
            <person name="Lopez-Garcia P."/>
        </authorList>
    </citation>
    <scope>NUCLEOTIDE SEQUENCE</scope>
</reference>
<keyword evidence="5" id="KW-0694">RNA-binding</keyword>
<evidence type="ECO:0000259" key="8">
    <source>
        <dbReference type="Pfam" id="PF00828"/>
    </source>
</evidence>
<dbReference type="Gene3D" id="3.100.10.10">
    <property type="match status" value="1"/>
</dbReference>
<keyword evidence="2 5" id="KW-0689">Ribosomal protein</keyword>
<evidence type="ECO:0000256" key="7">
    <source>
        <dbReference type="SAM" id="MobiDB-lite"/>
    </source>
</evidence>
<evidence type="ECO:0000313" key="9">
    <source>
        <dbReference type="EMBL" id="ACF09585.1"/>
    </source>
</evidence>
<comment type="subunit">
    <text evidence="5">Part of the 50S ribosomal subunit.</text>
</comment>
<gene>
    <name evidence="5" type="primary">rpl15</name>
</gene>
<evidence type="ECO:0000256" key="4">
    <source>
        <dbReference type="ARBA" id="ARBA00035200"/>
    </source>
</evidence>
<reference evidence="9" key="1">
    <citation type="journal article" date="2008" name="ISME J.">
        <title>Hindsight in the relative abundance, metabolic potential and genome dynamics of uncultivated marine archaea from comparative metagenomic analyses of bathypelagic plankton of different oceanic regions.</title>
        <authorList>
            <person name="Martin-Cuadrado A.B."/>
            <person name="Rodriguez-Valera F."/>
            <person name="Moreira D."/>
            <person name="Alba J.C."/>
            <person name="Ivars-Martinez E."/>
            <person name="Henn M.R."/>
            <person name="Talla E."/>
            <person name="Lopez-Garcia P."/>
        </authorList>
    </citation>
    <scope>NUCLEOTIDE SEQUENCE</scope>
</reference>
<evidence type="ECO:0000256" key="3">
    <source>
        <dbReference type="ARBA" id="ARBA00023274"/>
    </source>
</evidence>
<evidence type="ECO:0000256" key="5">
    <source>
        <dbReference type="HAMAP-Rule" id="MF_01341"/>
    </source>
</evidence>
<dbReference type="InterPro" id="IPR027386">
    <property type="entry name" value="Rbsml_uL15_N"/>
</dbReference>
<dbReference type="InterPro" id="IPR001196">
    <property type="entry name" value="Ribosomal_uL15_CS"/>
</dbReference>
<dbReference type="EMBL" id="EU686618">
    <property type="protein sequence ID" value="ACF09585.1"/>
    <property type="molecule type" value="Genomic_DNA"/>
</dbReference>
<name>B3V5I8_9ARCH</name>
<feature type="region of interest" description="Disordered" evidence="7">
    <location>
        <begin position="1"/>
        <end position="36"/>
    </location>
</feature>
<sequence>MVSRTNKFRGRSRYHGRGKKAGRGAGKRGGRGNAGINKHRLMTRLKYMPGHWGMYGFNRHPSLRNVNVSINLQQVQELAEGDSIDLSEMGYDKLLGKGRIDRAINITVAEASARAIEKVEAAGGSVTVGEDGDDDRDEWEEE</sequence>
<feature type="compositionally biased region" description="Basic residues" evidence="7">
    <location>
        <begin position="1"/>
        <end position="30"/>
    </location>
</feature>
<organism evidence="9">
    <name type="scientific">uncultured marine group II euryarchaeote KM3-72-G3</name>
    <dbReference type="NCBI Taxonomy" id="526683"/>
    <lineage>
        <taxon>Archaea</taxon>
        <taxon>Methanobacteriati</taxon>
        <taxon>Thermoplasmatota</taxon>
        <taxon>Candidatus Poseidoniia</taxon>
        <taxon>Candidatus Poseidoniales</taxon>
        <taxon>environmental samples</taxon>
    </lineage>
</organism>
<dbReference type="InterPro" id="IPR021131">
    <property type="entry name" value="Ribosomal_uL15/eL18"/>
</dbReference>
<feature type="region of interest" description="Disordered" evidence="7">
    <location>
        <begin position="120"/>
        <end position="142"/>
    </location>
</feature>
<comment type="function">
    <text evidence="5">Binds to the 23S rRNA.</text>
</comment>
<comment type="similarity">
    <text evidence="1 5 6">Belongs to the universal ribosomal protein uL15 family.</text>
</comment>
<dbReference type="GO" id="GO:0019843">
    <property type="term" value="F:rRNA binding"/>
    <property type="evidence" value="ECO:0007669"/>
    <property type="project" value="UniProtKB-UniRule"/>
</dbReference>
<dbReference type="Gene3D" id="4.10.990.10">
    <property type="match status" value="1"/>
</dbReference>
<evidence type="ECO:0000256" key="6">
    <source>
        <dbReference type="RuleBase" id="RU003888"/>
    </source>
</evidence>
<dbReference type="Pfam" id="PF00828">
    <property type="entry name" value="Ribosomal_L27A"/>
    <property type="match status" value="1"/>
</dbReference>
<feature type="domain" description="Large ribosomal subunit protein uL15/eL18" evidence="8">
    <location>
        <begin position="70"/>
        <end position="127"/>
    </location>
</feature>
<dbReference type="GO" id="GO:0015934">
    <property type="term" value="C:large ribosomal subunit"/>
    <property type="evidence" value="ECO:0007669"/>
    <property type="project" value="InterPro"/>
</dbReference>
<proteinExistence type="inferred from homology"/>
<dbReference type="InterPro" id="IPR030878">
    <property type="entry name" value="Ribosomal_uL15"/>
</dbReference>
<keyword evidence="5" id="KW-0699">rRNA-binding</keyword>
<accession>B3V5I8</accession>